<evidence type="ECO:0000256" key="2">
    <source>
        <dbReference type="ARBA" id="ARBA00010527"/>
    </source>
</evidence>
<dbReference type="Proteomes" id="UP001596303">
    <property type="component" value="Unassembled WGS sequence"/>
</dbReference>
<dbReference type="PANTHER" id="PTHR12428">
    <property type="entry name" value="OXA1"/>
    <property type="match status" value="1"/>
</dbReference>
<feature type="region of interest" description="Disordered" evidence="14">
    <location>
        <begin position="40"/>
        <end position="73"/>
    </location>
</feature>
<dbReference type="CDD" id="cd19961">
    <property type="entry name" value="EcYidC-like_peri"/>
    <property type="match status" value="1"/>
</dbReference>
<dbReference type="InterPro" id="IPR047196">
    <property type="entry name" value="YidC_ALB_C"/>
</dbReference>
<evidence type="ECO:0000256" key="13">
    <source>
        <dbReference type="HAMAP-Rule" id="MF_01810"/>
    </source>
</evidence>
<dbReference type="InterPro" id="IPR001708">
    <property type="entry name" value="YidC/ALB3/OXA1/COX18"/>
</dbReference>
<comment type="similarity">
    <text evidence="2 13">Belongs to the OXA1/ALB3/YidC family. Type 1 subfamily.</text>
</comment>
<evidence type="ECO:0000256" key="4">
    <source>
        <dbReference type="ARBA" id="ARBA00022448"/>
    </source>
</evidence>
<dbReference type="HAMAP" id="MF_01810">
    <property type="entry name" value="YidC_type1"/>
    <property type="match status" value="1"/>
</dbReference>
<feature type="transmembrane region" description="Helical" evidence="13">
    <location>
        <begin position="7"/>
        <end position="30"/>
    </location>
</feature>
<feature type="transmembrane region" description="Helical" evidence="13">
    <location>
        <begin position="371"/>
        <end position="391"/>
    </location>
</feature>
<dbReference type="Gene3D" id="2.70.98.90">
    <property type="match status" value="1"/>
</dbReference>
<evidence type="ECO:0000256" key="12">
    <source>
        <dbReference type="ARBA" id="ARBA00033342"/>
    </source>
</evidence>
<dbReference type="Pfam" id="PF02096">
    <property type="entry name" value="60KD_IMP"/>
    <property type="match status" value="1"/>
</dbReference>
<evidence type="ECO:0000256" key="10">
    <source>
        <dbReference type="ARBA" id="ARBA00023186"/>
    </source>
</evidence>
<dbReference type="PRINTS" id="PR00701">
    <property type="entry name" value="60KDINNERMP"/>
</dbReference>
<comment type="subunit">
    <text evidence="13">Interacts with the Sec translocase complex via SecD. Specifically interacts with transmembrane segments of nascent integral membrane proteins during membrane integration.</text>
</comment>
<evidence type="ECO:0000313" key="17">
    <source>
        <dbReference type="EMBL" id="MFC6196888.1"/>
    </source>
</evidence>
<evidence type="ECO:0000259" key="15">
    <source>
        <dbReference type="Pfam" id="PF02096"/>
    </source>
</evidence>
<evidence type="ECO:0000256" key="14">
    <source>
        <dbReference type="SAM" id="MobiDB-lite"/>
    </source>
</evidence>
<dbReference type="InterPro" id="IPR038221">
    <property type="entry name" value="YidC_periplasmic_sf"/>
</dbReference>
<evidence type="ECO:0000256" key="5">
    <source>
        <dbReference type="ARBA" id="ARBA00022475"/>
    </source>
</evidence>
<proteinExistence type="inferred from homology"/>
<evidence type="ECO:0000259" key="16">
    <source>
        <dbReference type="Pfam" id="PF14849"/>
    </source>
</evidence>
<keyword evidence="6 13" id="KW-0812">Transmembrane</keyword>
<feature type="domain" description="Membrane insertase YidC N-terminal" evidence="16">
    <location>
        <begin position="79"/>
        <end position="363"/>
    </location>
</feature>
<evidence type="ECO:0000256" key="6">
    <source>
        <dbReference type="ARBA" id="ARBA00022692"/>
    </source>
</evidence>
<sequence>MQQETNLRNLLIAMGAVIAIMLVWQIFIWGPESKERTAAMEAAKAERVAEEATQQAATPTPGSDEASVETSTPVVEDVRVPFEGPEMDGSLLLRGARIDQLKLKEYYETLEDKEARNPDGEVEIFAPQGTGDGYYASIGWTRPEGGPLTDAQTNWQLVGGETLTPSTPITLAYQGQGFSIERVVTMDDHFMFTFEDTITNTSATEQSVQPYGVLRQFGVPEDLANFHILHEGLIAAAGNKLIMEKYKQLGKGETVSETSNDGGWVGLTDKYWLGAIIPDQDQPFTIGYRTINRTNGQVLQARVDGAVSLLGPGQSATTVNRVYGGAKESKILRAYQEDLNVPRFVDAIDWGSMFFWLTKPFFAVLTFINGYIGNFGVSILILTVIVKAIFFPIQNRAYKSMAVMRELSEPMKKIRETVDDKQEQQRQIMELYREKKVNPVAGCLPILIQIPVFYGLYKTLFVTIEMRHEPFFLWIRDLSAPDPTAIGNLFGLLPISTDAVTSVPFLGAVLAIGVLPIIYGLTMWALQSLNPPPQDDTQRMIFMFLPIIFTFVFANFAAGLVIYWCWSNFLSILQQYTIMRRNGVKTELDKFIDRRLGKGEAKS</sequence>
<dbReference type="Pfam" id="PF14849">
    <property type="entry name" value="YidC_periplas"/>
    <property type="match status" value="1"/>
</dbReference>
<feature type="compositionally biased region" description="Low complexity" evidence="14">
    <location>
        <begin position="51"/>
        <end position="61"/>
    </location>
</feature>
<evidence type="ECO:0000256" key="3">
    <source>
        <dbReference type="ARBA" id="ARBA00015325"/>
    </source>
</evidence>
<dbReference type="InterPro" id="IPR028055">
    <property type="entry name" value="YidC/Oxa/ALB_C"/>
</dbReference>
<keyword evidence="4 13" id="KW-0813">Transport</keyword>
<comment type="subcellular location">
    <subcellularLocation>
        <location evidence="1">Cell inner membrane</location>
        <topology evidence="1">Multi-pass membrane protein</topology>
    </subcellularLocation>
    <subcellularLocation>
        <location evidence="13">Cell membrane</location>
        <topology evidence="13">Multi-pass membrane protein</topology>
    </subcellularLocation>
</comment>
<gene>
    <name evidence="13 17" type="primary">yidC</name>
    <name evidence="17" type="ORF">ACFQDM_02295</name>
</gene>
<accession>A0ABW1S5V9</accession>
<dbReference type="NCBIfam" id="TIGR03593">
    <property type="entry name" value="yidC_nterm"/>
    <property type="match status" value="1"/>
</dbReference>
<keyword evidence="7 13" id="KW-0653">Protein transport</keyword>
<keyword evidence="5 13" id="KW-1003">Cell membrane</keyword>
<evidence type="ECO:0000256" key="7">
    <source>
        <dbReference type="ARBA" id="ARBA00022927"/>
    </source>
</evidence>
<comment type="caution">
    <text evidence="17">The sequence shown here is derived from an EMBL/GenBank/DDBJ whole genome shotgun (WGS) entry which is preliminary data.</text>
</comment>
<dbReference type="RefSeq" id="WP_377374902.1">
    <property type="nucleotide sequence ID" value="NZ_JBHSSW010000003.1"/>
</dbReference>
<evidence type="ECO:0000256" key="11">
    <source>
        <dbReference type="ARBA" id="ARBA00033245"/>
    </source>
</evidence>
<keyword evidence="9 13" id="KW-0472">Membrane</keyword>
<keyword evidence="18" id="KW-1185">Reference proteome</keyword>
<evidence type="ECO:0000256" key="9">
    <source>
        <dbReference type="ARBA" id="ARBA00023136"/>
    </source>
</evidence>
<comment type="function">
    <text evidence="13">Required for the insertion and/or proper folding and/or complex formation of integral membrane proteins into the membrane. Involved in integration of membrane proteins that insert both dependently and independently of the Sec translocase complex, as well as at least some lipoproteins. Aids folding of multispanning membrane proteins.</text>
</comment>
<dbReference type="PANTHER" id="PTHR12428:SF65">
    <property type="entry name" value="CYTOCHROME C OXIDASE ASSEMBLY PROTEIN COX18, MITOCHONDRIAL"/>
    <property type="match status" value="1"/>
</dbReference>
<organism evidence="17 18">
    <name type="scientific">Ponticaulis profundi</name>
    <dbReference type="NCBI Taxonomy" id="2665222"/>
    <lineage>
        <taxon>Bacteria</taxon>
        <taxon>Pseudomonadati</taxon>
        <taxon>Pseudomonadota</taxon>
        <taxon>Alphaproteobacteria</taxon>
        <taxon>Hyphomonadales</taxon>
        <taxon>Hyphomonadaceae</taxon>
        <taxon>Ponticaulis</taxon>
    </lineage>
</organism>
<dbReference type="InterPro" id="IPR028053">
    <property type="entry name" value="Membr_insert_YidC_N"/>
</dbReference>
<reference evidence="18" key="1">
    <citation type="journal article" date="2019" name="Int. J. Syst. Evol. Microbiol.">
        <title>The Global Catalogue of Microorganisms (GCM) 10K type strain sequencing project: providing services to taxonomists for standard genome sequencing and annotation.</title>
        <authorList>
            <consortium name="The Broad Institute Genomics Platform"/>
            <consortium name="The Broad Institute Genome Sequencing Center for Infectious Disease"/>
            <person name="Wu L."/>
            <person name="Ma J."/>
        </authorList>
    </citation>
    <scope>NUCLEOTIDE SEQUENCE [LARGE SCALE GENOMIC DNA]</scope>
    <source>
        <strain evidence="18">CGMCC-1.15741</strain>
    </source>
</reference>
<evidence type="ECO:0000256" key="8">
    <source>
        <dbReference type="ARBA" id="ARBA00022989"/>
    </source>
</evidence>
<keyword evidence="8 13" id="KW-1133">Transmembrane helix</keyword>
<feature type="transmembrane region" description="Helical" evidence="13">
    <location>
        <begin position="499"/>
        <end position="521"/>
    </location>
</feature>
<feature type="domain" description="Membrane insertase YidC/Oxa/ALB C-terminal" evidence="15">
    <location>
        <begin position="375"/>
        <end position="580"/>
    </location>
</feature>
<evidence type="ECO:0000313" key="18">
    <source>
        <dbReference type="Proteomes" id="UP001596303"/>
    </source>
</evidence>
<dbReference type="EMBL" id="JBHSSW010000003">
    <property type="protein sequence ID" value="MFC6196888.1"/>
    <property type="molecule type" value="Genomic_DNA"/>
</dbReference>
<dbReference type="InterPro" id="IPR019998">
    <property type="entry name" value="Membr_insert_YidC"/>
</dbReference>
<feature type="compositionally biased region" description="Basic and acidic residues" evidence="14">
    <location>
        <begin position="40"/>
        <end position="50"/>
    </location>
</feature>
<keyword evidence="10 13" id="KW-0143">Chaperone</keyword>
<dbReference type="NCBIfam" id="TIGR03592">
    <property type="entry name" value="yidC_oxa1_cterm"/>
    <property type="match status" value="1"/>
</dbReference>
<feature type="transmembrane region" description="Helical" evidence="13">
    <location>
        <begin position="541"/>
        <end position="564"/>
    </location>
</feature>
<protein>
    <recommendedName>
        <fullName evidence="3 13">Membrane protein insertase YidC</fullName>
    </recommendedName>
    <alternativeName>
        <fullName evidence="12 13">Foldase YidC</fullName>
    </alternativeName>
    <alternativeName>
        <fullName evidence="11 13">Membrane integrase YidC</fullName>
    </alternativeName>
    <alternativeName>
        <fullName evidence="13">Membrane protein YidC</fullName>
    </alternativeName>
</protein>
<evidence type="ECO:0000256" key="1">
    <source>
        <dbReference type="ARBA" id="ARBA00004429"/>
    </source>
</evidence>
<dbReference type="CDD" id="cd20070">
    <property type="entry name" value="5TM_YidC_Alb3"/>
    <property type="match status" value="1"/>
</dbReference>
<dbReference type="PRINTS" id="PR01900">
    <property type="entry name" value="YIDCPROTEIN"/>
</dbReference>
<dbReference type="NCBIfam" id="NF002353">
    <property type="entry name" value="PRK01318.1-4"/>
    <property type="match status" value="1"/>
</dbReference>
<name>A0ABW1S5V9_9PROT</name>